<name>A0A1B6CW33_9HEMI</name>
<reference evidence="3" key="1">
    <citation type="submission" date="2015-12" db="EMBL/GenBank/DDBJ databases">
        <title>De novo transcriptome assembly of four potential Pierce s Disease insect vectors from Arizona vineyards.</title>
        <authorList>
            <person name="Tassone E.E."/>
        </authorList>
    </citation>
    <scope>NUCLEOTIDE SEQUENCE</scope>
</reference>
<dbReference type="EMBL" id="GEDC01030344">
    <property type="protein sequence ID" value="JAS06954.1"/>
    <property type="molecule type" value="Transcribed_RNA"/>
</dbReference>
<evidence type="ECO:0000313" key="3">
    <source>
        <dbReference type="EMBL" id="JAS17716.1"/>
    </source>
</evidence>
<dbReference type="EMBL" id="GEDC01006392">
    <property type="protein sequence ID" value="JAS30906.1"/>
    <property type="molecule type" value="Transcribed_RNA"/>
</dbReference>
<evidence type="ECO:0000256" key="1">
    <source>
        <dbReference type="SAM" id="MobiDB-lite"/>
    </source>
</evidence>
<dbReference type="AlphaFoldDB" id="A0A1B6CW33"/>
<protein>
    <submittedName>
        <fullName evidence="3">Uncharacterized protein</fullName>
    </submittedName>
</protein>
<feature type="region of interest" description="Disordered" evidence="1">
    <location>
        <begin position="192"/>
        <end position="212"/>
    </location>
</feature>
<sequence length="420" mass="46585">MSDDEIMEELMNFDSDSSIEYSSDDGDIIQCDSEIIQSFNNERNMSNHPIKKQILSKNVIKLSTKGEKVPGTIIKGGIVKKNSIPMQSKTIMKKIQSSPSVNLTASSNKTNNPKLVSTTQLINKKQPTPLASVSKSSTLKPQQKALMMVQSVEAINSKSKKMESTAQINQQLGAKQTATVTPLSKAKKSFTSGSVKINPNKSTKEIQESDDSEPVNLLSQLVGVPIPASKLEVVLSPQGASTPANNKISEQSKTQYVNPTKHNDNSNINKTDLLKILEDENETDSPNEVEEQSAKSNLTNNQNKGNGLTSKAVNQDREMDIDESNVEEKRQRTIYDLMAEINLIYPSWNLHIMPDTNSFCIAQVSRGRIGIPILKKCIELDESYNAKVYVHQYHCKRFDGQYDSEESIIALIHEINALRA</sequence>
<dbReference type="EMBL" id="GEDC01019582">
    <property type="protein sequence ID" value="JAS17716.1"/>
    <property type="molecule type" value="Transcribed_RNA"/>
</dbReference>
<evidence type="ECO:0000313" key="4">
    <source>
        <dbReference type="EMBL" id="JAS30906.1"/>
    </source>
</evidence>
<gene>
    <name evidence="3" type="ORF">g.12812</name>
    <name evidence="4" type="ORF">g.12815</name>
    <name evidence="2" type="ORF">g.12819</name>
</gene>
<feature type="compositionally biased region" description="Polar residues" evidence="1">
    <location>
        <begin position="192"/>
        <end position="201"/>
    </location>
</feature>
<feature type="compositionally biased region" description="Acidic residues" evidence="1">
    <location>
        <begin position="281"/>
        <end position="291"/>
    </location>
</feature>
<accession>A0A1B6CW33</accession>
<organism evidence="3">
    <name type="scientific">Clastoptera arizonana</name>
    <name type="common">Arizona spittle bug</name>
    <dbReference type="NCBI Taxonomy" id="38151"/>
    <lineage>
        <taxon>Eukaryota</taxon>
        <taxon>Metazoa</taxon>
        <taxon>Ecdysozoa</taxon>
        <taxon>Arthropoda</taxon>
        <taxon>Hexapoda</taxon>
        <taxon>Insecta</taxon>
        <taxon>Pterygota</taxon>
        <taxon>Neoptera</taxon>
        <taxon>Paraneoptera</taxon>
        <taxon>Hemiptera</taxon>
        <taxon>Auchenorrhyncha</taxon>
        <taxon>Cercopoidea</taxon>
        <taxon>Clastopteridae</taxon>
        <taxon>Clastoptera</taxon>
    </lineage>
</organism>
<feature type="region of interest" description="Disordered" evidence="1">
    <location>
        <begin position="281"/>
        <end position="325"/>
    </location>
</feature>
<feature type="compositionally biased region" description="Polar residues" evidence="1">
    <location>
        <begin position="294"/>
        <end position="313"/>
    </location>
</feature>
<proteinExistence type="predicted"/>
<feature type="region of interest" description="Disordered" evidence="1">
    <location>
        <begin position="238"/>
        <end position="269"/>
    </location>
</feature>
<evidence type="ECO:0000313" key="2">
    <source>
        <dbReference type="EMBL" id="JAS06954.1"/>
    </source>
</evidence>